<name>A0A417Z399_9MICO</name>
<evidence type="ECO:0000259" key="3">
    <source>
        <dbReference type="Pfam" id="PF13399"/>
    </source>
</evidence>
<accession>A0A417Z399</accession>
<dbReference type="AlphaFoldDB" id="A0A417Z399"/>
<keyword evidence="2" id="KW-0812">Transmembrane</keyword>
<keyword evidence="2" id="KW-0472">Membrane</keyword>
<evidence type="ECO:0000313" key="4">
    <source>
        <dbReference type="EMBL" id="RHW44603.1"/>
    </source>
</evidence>
<protein>
    <submittedName>
        <fullName evidence="4">LytR family transcriptional regulator</fullName>
    </submittedName>
</protein>
<feature type="transmembrane region" description="Helical" evidence="2">
    <location>
        <begin position="21"/>
        <end position="42"/>
    </location>
</feature>
<sequence length="171" mass="17941">MSYVRDNGLERARRRRERRSLAILTLCALLVIGSVVFAATFMSQPSKPKAGECPSGTTTSLPPQATFPVNVYNAGGPKGAAGDAADALRTYEFNVGTVSNDPYKKKISSVGEIRFGPGGAQNAKKYVEPRVPGAKLVQDGRDGAGVDVVVGPQFPTLEKAAEKPSASPSCS</sequence>
<dbReference type="Gene3D" id="3.30.70.2390">
    <property type="match status" value="1"/>
</dbReference>
<evidence type="ECO:0000256" key="2">
    <source>
        <dbReference type="SAM" id="Phobius"/>
    </source>
</evidence>
<dbReference type="EMBL" id="QWLM01000015">
    <property type="protein sequence ID" value="RHW44603.1"/>
    <property type="molecule type" value="Genomic_DNA"/>
</dbReference>
<dbReference type="Proteomes" id="UP000285376">
    <property type="component" value="Unassembled WGS sequence"/>
</dbReference>
<evidence type="ECO:0000256" key="1">
    <source>
        <dbReference type="SAM" id="MobiDB-lite"/>
    </source>
</evidence>
<feature type="domain" description="LytR/CpsA/Psr regulator C-terminal" evidence="3">
    <location>
        <begin position="68"/>
        <end position="154"/>
    </location>
</feature>
<feature type="region of interest" description="Disordered" evidence="1">
    <location>
        <begin position="45"/>
        <end position="64"/>
    </location>
</feature>
<keyword evidence="2" id="KW-1133">Transmembrane helix</keyword>
<reference evidence="4 5" key="1">
    <citation type="submission" date="2018-08" db="EMBL/GenBank/DDBJ databases">
        <title>Whole genome sequence analysis of Dermacoccus abyssi bacteria isolated from Deep Mariana trench Micromonospora spp reveals genes involved in the environmental adaptation and production of secondary metabolites.</title>
        <authorList>
            <person name="Abdel-Mageed W.M."/>
            <person name="Lehri B."/>
            <person name="Nouioui I."/>
            <person name="Goodfellow I."/>
            <person name="Jaspars M."/>
            <person name="Karlyshev A."/>
        </authorList>
    </citation>
    <scope>NUCLEOTIDE SEQUENCE [LARGE SCALE GENOMIC DNA]</scope>
    <source>
        <strain evidence="4 5">MT1.1</strain>
    </source>
</reference>
<dbReference type="RefSeq" id="WP_118914333.1">
    <property type="nucleotide sequence ID" value="NZ_CBCRVH010000015.1"/>
</dbReference>
<dbReference type="InterPro" id="IPR027381">
    <property type="entry name" value="LytR/CpsA/Psr_C"/>
</dbReference>
<evidence type="ECO:0000313" key="5">
    <source>
        <dbReference type="Proteomes" id="UP000285376"/>
    </source>
</evidence>
<proteinExistence type="predicted"/>
<comment type="caution">
    <text evidence="4">The sequence shown here is derived from an EMBL/GenBank/DDBJ whole genome shotgun (WGS) entry which is preliminary data.</text>
</comment>
<organism evidence="4 5">
    <name type="scientific">Dermacoccus abyssi</name>
    <dbReference type="NCBI Taxonomy" id="322596"/>
    <lineage>
        <taxon>Bacteria</taxon>
        <taxon>Bacillati</taxon>
        <taxon>Actinomycetota</taxon>
        <taxon>Actinomycetes</taxon>
        <taxon>Micrococcales</taxon>
        <taxon>Dermacoccaceae</taxon>
        <taxon>Dermacoccus</taxon>
    </lineage>
</organism>
<gene>
    <name evidence="4" type="ORF">D1832_12080</name>
</gene>
<dbReference type="Pfam" id="PF13399">
    <property type="entry name" value="LytR_C"/>
    <property type="match status" value="1"/>
</dbReference>